<keyword evidence="10 11" id="KW-0998">Cell outer membrane</keyword>
<dbReference type="InterPro" id="IPR036942">
    <property type="entry name" value="Beta-barrel_TonB_sf"/>
</dbReference>
<dbReference type="Pfam" id="PF07715">
    <property type="entry name" value="Plug"/>
    <property type="match status" value="1"/>
</dbReference>
<evidence type="ECO:0000259" key="14">
    <source>
        <dbReference type="Pfam" id="PF00593"/>
    </source>
</evidence>
<evidence type="ECO:0000256" key="5">
    <source>
        <dbReference type="ARBA" id="ARBA00022692"/>
    </source>
</evidence>
<feature type="domain" description="TonB-dependent receptor plug" evidence="15">
    <location>
        <begin position="49"/>
        <end position="154"/>
    </location>
</feature>
<feature type="domain" description="TonB-dependent receptor-like beta-barrel" evidence="14">
    <location>
        <begin position="237"/>
        <end position="668"/>
    </location>
</feature>
<evidence type="ECO:0000256" key="1">
    <source>
        <dbReference type="ARBA" id="ARBA00004571"/>
    </source>
</evidence>
<reference evidence="16" key="2">
    <citation type="journal article" date="2023" name="Syst. Appl. Microbiol.">
        <title>Govania unica gen. nov., sp. nov., a rare biosphere bacterium that represents a novel family in the class Alphaproteobacteria.</title>
        <authorList>
            <person name="Vandamme P."/>
            <person name="Peeters C."/>
            <person name="Hettiarachchi A."/>
            <person name="Cnockaert M."/>
            <person name="Carlier A."/>
        </authorList>
    </citation>
    <scope>NUCLEOTIDE SEQUENCE</scope>
    <source>
        <strain evidence="16">LMG 31809</strain>
    </source>
</reference>
<dbReference type="PANTHER" id="PTHR32552">
    <property type="entry name" value="FERRICHROME IRON RECEPTOR-RELATED"/>
    <property type="match status" value="1"/>
</dbReference>
<feature type="signal peptide" evidence="13">
    <location>
        <begin position="1"/>
        <end position="28"/>
    </location>
</feature>
<evidence type="ECO:0000256" key="4">
    <source>
        <dbReference type="ARBA" id="ARBA00022496"/>
    </source>
</evidence>
<evidence type="ECO:0000256" key="11">
    <source>
        <dbReference type="PROSITE-ProRule" id="PRU01360"/>
    </source>
</evidence>
<gene>
    <name evidence="16" type="ORF">NYP16_08655</name>
</gene>
<keyword evidence="8 12" id="KW-0798">TonB box</keyword>
<proteinExistence type="inferred from homology"/>
<dbReference type="InterPro" id="IPR039426">
    <property type="entry name" value="TonB-dep_rcpt-like"/>
</dbReference>
<dbReference type="Pfam" id="PF00593">
    <property type="entry name" value="TonB_dep_Rec_b-barrel"/>
    <property type="match status" value="1"/>
</dbReference>
<comment type="subcellular location">
    <subcellularLocation>
        <location evidence="1 11">Cell outer membrane</location>
        <topology evidence="1 11">Multi-pass membrane protein</topology>
    </subcellularLocation>
</comment>
<keyword evidence="4" id="KW-0410">Iron transport</keyword>
<feature type="chain" id="PRO_5040948779" evidence="13">
    <location>
        <begin position="29"/>
        <end position="706"/>
    </location>
</feature>
<accession>A0A9X3TZ19</accession>
<sequence length="706" mass="78919">MSYKIKDYFLCGTAALAVLAPVSSFAQAERTYQGLEEVIVTAQKRSENLQSVPIQVSAFTEKAIQDAGINNTRDFVALVPNMSFDESFTYLNSFVTVRGISQINNADAPIAIVVDGVPQNNQKQFKMNLFDVERIEVLKGPQGALYGRNASGGAINIVTKQPTNDFEGFINGSYGNGDAWELSGGVSGPIVVDKVLFRVSGYFKQDGGRIENVYLHEHSDYLDHDYGVRGLLKVLASDKLTLDFRVAYSDFQGGGIYDSTVFSGRANDIQPPSEDLMGQTYGNIRDASFKFDWDFGFATLTGITGYTRLKENYQGDLDFSNLINNPGGFLGFLGPVGQGQNLDVEMISQELRLVSAADQRLRWIVGGFYIHTNKDLRTRVFFDIDHQRDQINNPALVFINTFSEEKNNAYAVFGQLDFDISDHLSVQGALRYDRDHRHTIGSSLGVQVLDASAPFDRVEPKVTLTYKFDDERLVYATYSTGFRSGGFNAAGVVPQKFLAETLQNFEAGFKTSWLDRRLILNGAVYYEKVDNFQFFRVDLATGGQALDNINKVDIYGFELEAQAMVADGLQLFGGVGTTHTKIKDWTNHPEWIGNKTPKNTTWKLNLGYQFTFPVTDVINAQMRLDYEHRGKKFWHPDNVAIANPVDLIDFRIGLQTDQWGLFAVGKNLTNARYYNDYNSKLFSGGGNDIGFLAQPRTYGVEGRYKF</sequence>
<evidence type="ECO:0000256" key="6">
    <source>
        <dbReference type="ARBA" id="ARBA00023004"/>
    </source>
</evidence>
<dbReference type="AlphaFoldDB" id="A0A9X3TZ19"/>
<evidence type="ECO:0000313" key="17">
    <source>
        <dbReference type="Proteomes" id="UP001141619"/>
    </source>
</evidence>
<reference evidence="16" key="1">
    <citation type="submission" date="2022-08" db="EMBL/GenBank/DDBJ databases">
        <authorList>
            <person name="Vandamme P."/>
            <person name="Hettiarachchi A."/>
            <person name="Peeters C."/>
            <person name="Cnockaert M."/>
            <person name="Carlier A."/>
        </authorList>
    </citation>
    <scope>NUCLEOTIDE SEQUENCE</scope>
    <source>
        <strain evidence="16">LMG 31809</strain>
    </source>
</reference>
<comment type="caution">
    <text evidence="16">The sequence shown here is derived from an EMBL/GenBank/DDBJ whole genome shotgun (WGS) entry which is preliminary data.</text>
</comment>
<keyword evidence="3 11" id="KW-1134">Transmembrane beta strand</keyword>
<dbReference type="InterPro" id="IPR012910">
    <property type="entry name" value="Plug_dom"/>
</dbReference>
<evidence type="ECO:0000256" key="8">
    <source>
        <dbReference type="ARBA" id="ARBA00023077"/>
    </source>
</evidence>
<keyword evidence="5 11" id="KW-0812">Transmembrane</keyword>
<keyword evidence="9 11" id="KW-0472">Membrane</keyword>
<dbReference type="GO" id="GO:0009279">
    <property type="term" value="C:cell outer membrane"/>
    <property type="evidence" value="ECO:0007669"/>
    <property type="project" value="UniProtKB-SubCell"/>
</dbReference>
<dbReference type="EMBL" id="JANWOI010000003">
    <property type="protein sequence ID" value="MDA5194017.1"/>
    <property type="molecule type" value="Genomic_DNA"/>
</dbReference>
<dbReference type="InterPro" id="IPR000531">
    <property type="entry name" value="Beta-barrel_TonB"/>
</dbReference>
<comment type="similarity">
    <text evidence="11 12">Belongs to the TonB-dependent receptor family.</text>
</comment>
<organism evidence="16 17">
    <name type="scientific">Govanella unica</name>
    <dbReference type="NCBI Taxonomy" id="2975056"/>
    <lineage>
        <taxon>Bacteria</taxon>
        <taxon>Pseudomonadati</taxon>
        <taxon>Pseudomonadota</taxon>
        <taxon>Alphaproteobacteria</taxon>
        <taxon>Emcibacterales</taxon>
        <taxon>Govanellaceae</taxon>
        <taxon>Govanella</taxon>
    </lineage>
</organism>
<evidence type="ECO:0000256" key="7">
    <source>
        <dbReference type="ARBA" id="ARBA00023065"/>
    </source>
</evidence>
<dbReference type="SUPFAM" id="SSF56935">
    <property type="entry name" value="Porins"/>
    <property type="match status" value="1"/>
</dbReference>
<dbReference type="RefSeq" id="WP_274943724.1">
    <property type="nucleotide sequence ID" value="NZ_JANWOI010000003.1"/>
</dbReference>
<protein>
    <submittedName>
        <fullName evidence="16">TonB-dependent receptor</fullName>
    </submittedName>
</protein>
<dbReference type="PROSITE" id="PS52016">
    <property type="entry name" value="TONB_DEPENDENT_REC_3"/>
    <property type="match status" value="1"/>
</dbReference>
<keyword evidence="13" id="KW-0732">Signal</keyword>
<evidence type="ECO:0000259" key="15">
    <source>
        <dbReference type="Pfam" id="PF07715"/>
    </source>
</evidence>
<keyword evidence="7" id="KW-0406">Ion transport</keyword>
<keyword evidence="17" id="KW-1185">Reference proteome</keyword>
<evidence type="ECO:0000256" key="2">
    <source>
        <dbReference type="ARBA" id="ARBA00022448"/>
    </source>
</evidence>
<keyword evidence="6" id="KW-0408">Iron</keyword>
<evidence type="ECO:0000256" key="13">
    <source>
        <dbReference type="SAM" id="SignalP"/>
    </source>
</evidence>
<evidence type="ECO:0000313" key="16">
    <source>
        <dbReference type="EMBL" id="MDA5194017.1"/>
    </source>
</evidence>
<dbReference type="PANTHER" id="PTHR32552:SF81">
    <property type="entry name" value="TONB-DEPENDENT OUTER MEMBRANE RECEPTOR"/>
    <property type="match status" value="1"/>
</dbReference>
<evidence type="ECO:0000256" key="3">
    <source>
        <dbReference type="ARBA" id="ARBA00022452"/>
    </source>
</evidence>
<dbReference type="CDD" id="cd01347">
    <property type="entry name" value="ligand_gated_channel"/>
    <property type="match status" value="1"/>
</dbReference>
<evidence type="ECO:0000256" key="9">
    <source>
        <dbReference type="ARBA" id="ARBA00023136"/>
    </source>
</evidence>
<name>A0A9X3TZ19_9PROT</name>
<keyword evidence="16" id="KW-0675">Receptor</keyword>
<dbReference type="GO" id="GO:0006826">
    <property type="term" value="P:iron ion transport"/>
    <property type="evidence" value="ECO:0007669"/>
    <property type="project" value="UniProtKB-KW"/>
</dbReference>
<evidence type="ECO:0000256" key="12">
    <source>
        <dbReference type="RuleBase" id="RU003357"/>
    </source>
</evidence>
<dbReference type="Gene3D" id="2.40.170.20">
    <property type="entry name" value="TonB-dependent receptor, beta-barrel domain"/>
    <property type="match status" value="1"/>
</dbReference>
<dbReference type="Proteomes" id="UP001141619">
    <property type="component" value="Unassembled WGS sequence"/>
</dbReference>
<keyword evidence="2 11" id="KW-0813">Transport</keyword>
<evidence type="ECO:0000256" key="10">
    <source>
        <dbReference type="ARBA" id="ARBA00023237"/>
    </source>
</evidence>